<evidence type="ECO:0000256" key="3">
    <source>
        <dbReference type="RuleBase" id="RU000363"/>
    </source>
</evidence>
<dbReference type="Proteomes" id="UP001382935">
    <property type="component" value="Chromosome"/>
</dbReference>
<keyword evidence="6" id="KW-1185">Reference proteome</keyword>
<dbReference type="PANTHER" id="PTHR45024:SF2">
    <property type="entry name" value="SCP2 DOMAIN-CONTAINING PROTEIN"/>
    <property type="match status" value="1"/>
</dbReference>
<dbReference type="RefSeq" id="WP_338503861.1">
    <property type="nucleotide sequence ID" value="NZ_CP145607.1"/>
</dbReference>
<dbReference type="CDD" id="cd05233">
    <property type="entry name" value="SDR_c"/>
    <property type="match status" value="1"/>
</dbReference>
<gene>
    <name evidence="5" type="ORF">V6R86_08920</name>
</gene>
<dbReference type="InterPro" id="IPR057326">
    <property type="entry name" value="KR_dom"/>
</dbReference>
<organism evidence="5 6">
    <name type="scientific">Sphingomonas kaistensis</name>
    <dbReference type="NCBI Taxonomy" id="298708"/>
    <lineage>
        <taxon>Bacteria</taxon>
        <taxon>Pseudomonadati</taxon>
        <taxon>Pseudomonadota</taxon>
        <taxon>Alphaproteobacteria</taxon>
        <taxon>Sphingomonadales</taxon>
        <taxon>Sphingomonadaceae</taxon>
        <taxon>Sphingomonas</taxon>
    </lineage>
</organism>
<evidence type="ECO:0000259" key="4">
    <source>
        <dbReference type="SMART" id="SM00822"/>
    </source>
</evidence>
<dbReference type="InterPro" id="IPR036291">
    <property type="entry name" value="NAD(P)-bd_dom_sf"/>
</dbReference>
<dbReference type="GO" id="GO:0016491">
    <property type="term" value="F:oxidoreductase activity"/>
    <property type="evidence" value="ECO:0007669"/>
    <property type="project" value="UniProtKB-KW"/>
</dbReference>
<comment type="similarity">
    <text evidence="1 3">Belongs to the short-chain dehydrogenases/reductases (SDR) family.</text>
</comment>
<dbReference type="SMART" id="SM00822">
    <property type="entry name" value="PKS_KR"/>
    <property type="match status" value="1"/>
</dbReference>
<name>A0ABZ2G2J0_9SPHN</name>
<evidence type="ECO:0000256" key="1">
    <source>
        <dbReference type="ARBA" id="ARBA00006484"/>
    </source>
</evidence>
<dbReference type="InterPro" id="IPR002347">
    <property type="entry name" value="SDR_fam"/>
</dbReference>
<reference evidence="5 6" key="1">
    <citation type="submission" date="2024-02" db="EMBL/GenBank/DDBJ databases">
        <title>Full genome sequence of Sphingomonas kaistensis.</title>
        <authorList>
            <person name="Poletto B.L."/>
            <person name="Silva G."/>
            <person name="Galante D."/>
            <person name="Campos K.R."/>
            <person name="Santos M.B.N."/>
            <person name="Sacchi C.T."/>
        </authorList>
    </citation>
    <scope>NUCLEOTIDE SEQUENCE [LARGE SCALE GENOMIC DNA]</scope>
    <source>
        <strain evidence="5 6">MA4R</strain>
    </source>
</reference>
<dbReference type="InterPro" id="IPR020904">
    <property type="entry name" value="Sc_DH/Rdtase_CS"/>
</dbReference>
<proteinExistence type="inferred from homology"/>
<dbReference type="Gene3D" id="3.40.50.720">
    <property type="entry name" value="NAD(P)-binding Rossmann-like Domain"/>
    <property type="match status" value="1"/>
</dbReference>
<evidence type="ECO:0000313" key="6">
    <source>
        <dbReference type="Proteomes" id="UP001382935"/>
    </source>
</evidence>
<dbReference type="PANTHER" id="PTHR45024">
    <property type="entry name" value="DEHYDROGENASES, SHORT CHAIN"/>
    <property type="match status" value="1"/>
</dbReference>
<dbReference type="InterPro" id="IPR051687">
    <property type="entry name" value="Peroxisomal_Beta-Oxidation"/>
</dbReference>
<dbReference type="EC" id="1.-.-.-" evidence="5"/>
<sequence>MAEDQGGRVAVVTGAGNGLGAAFAKALGGSHRVVVNNRVHADRPHSAVAVVERIEAAGGSAIVEGSAVDREGAPEAIVAAALEAFGRLDTLVLNAGVSGPATKVGEGDTGLAEVMRINFFANVALVEAALPALRDSPAGRIVFVSSTGGLHGVRGRAAYSASKGALNAWALSLADELRRTAIRVNVIAPYAATNMTARPDRVPDKRLSPKGAADALVALCSPKWNRTGDIWVAGAGHVRPARALEGPVARVATLPEQADTLAGFERGTGFAGGEAAFADFYARVTQMEEQKA</sequence>
<protein>
    <submittedName>
        <fullName evidence="5">SDR family oxidoreductase</fullName>
        <ecNumber evidence="5">1.-.-.-</ecNumber>
    </submittedName>
</protein>
<dbReference type="SUPFAM" id="SSF51735">
    <property type="entry name" value="NAD(P)-binding Rossmann-fold domains"/>
    <property type="match status" value="1"/>
</dbReference>
<evidence type="ECO:0000256" key="2">
    <source>
        <dbReference type="ARBA" id="ARBA00023002"/>
    </source>
</evidence>
<dbReference type="EMBL" id="CP145607">
    <property type="protein sequence ID" value="WWM70793.1"/>
    <property type="molecule type" value="Genomic_DNA"/>
</dbReference>
<accession>A0ABZ2G2J0</accession>
<dbReference type="PROSITE" id="PS00061">
    <property type="entry name" value="ADH_SHORT"/>
    <property type="match status" value="1"/>
</dbReference>
<keyword evidence="2 5" id="KW-0560">Oxidoreductase</keyword>
<dbReference type="PRINTS" id="PR00081">
    <property type="entry name" value="GDHRDH"/>
</dbReference>
<dbReference type="Pfam" id="PF00106">
    <property type="entry name" value="adh_short"/>
    <property type="match status" value="1"/>
</dbReference>
<evidence type="ECO:0000313" key="5">
    <source>
        <dbReference type="EMBL" id="WWM70793.1"/>
    </source>
</evidence>
<feature type="domain" description="Ketoreductase" evidence="4">
    <location>
        <begin position="8"/>
        <end position="190"/>
    </location>
</feature>
<dbReference type="PRINTS" id="PR00080">
    <property type="entry name" value="SDRFAMILY"/>
</dbReference>